<dbReference type="InterPro" id="IPR039422">
    <property type="entry name" value="MarR/SlyA-like"/>
</dbReference>
<dbReference type="GO" id="GO:0003700">
    <property type="term" value="F:DNA-binding transcription factor activity"/>
    <property type="evidence" value="ECO:0007669"/>
    <property type="project" value="InterPro"/>
</dbReference>
<dbReference type="SUPFAM" id="SSF55729">
    <property type="entry name" value="Acyl-CoA N-acyltransferases (Nat)"/>
    <property type="match status" value="1"/>
</dbReference>
<feature type="domain" description="HTH marR-type" evidence="4">
    <location>
        <begin position="13"/>
        <end position="159"/>
    </location>
</feature>
<keyword evidence="3" id="KW-0804">Transcription</keyword>
<keyword evidence="6" id="KW-0808">Transferase</keyword>
<dbReference type="Pfam" id="PF00583">
    <property type="entry name" value="Acetyltransf_1"/>
    <property type="match status" value="1"/>
</dbReference>
<dbReference type="PROSITE" id="PS01117">
    <property type="entry name" value="HTH_MARR_1"/>
    <property type="match status" value="1"/>
</dbReference>
<dbReference type="GO" id="GO:0003677">
    <property type="term" value="F:DNA binding"/>
    <property type="evidence" value="ECO:0007669"/>
    <property type="project" value="UniProtKB-KW"/>
</dbReference>
<dbReference type="CDD" id="cd00090">
    <property type="entry name" value="HTH_ARSR"/>
    <property type="match status" value="1"/>
</dbReference>
<dbReference type="PROSITE" id="PS50995">
    <property type="entry name" value="HTH_MARR_2"/>
    <property type="match status" value="1"/>
</dbReference>
<dbReference type="InterPro" id="IPR000835">
    <property type="entry name" value="HTH_MarR-typ"/>
</dbReference>
<dbReference type="InterPro" id="IPR036388">
    <property type="entry name" value="WH-like_DNA-bd_sf"/>
</dbReference>
<evidence type="ECO:0000259" key="4">
    <source>
        <dbReference type="PROSITE" id="PS50995"/>
    </source>
</evidence>
<evidence type="ECO:0000256" key="2">
    <source>
        <dbReference type="ARBA" id="ARBA00023125"/>
    </source>
</evidence>
<evidence type="ECO:0000313" key="6">
    <source>
        <dbReference type="EMBL" id="TWI88080.1"/>
    </source>
</evidence>
<gene>
    <name evidence="6" type="ORF">LX66_2155</name>
</gene>
<dbReference type="InterPro" id="IPR000182">
    <property type="entry name" value="GNAT_dom"/>
</dbReference>
<accession>A0A562T505</accession>
<reference evidence="6 7" key="1">
    <citation type="journal article" date="2013" name="Stand. Genomic Sci.">
        <title>Genomic Encyclopedia of Type Strains, Phase I: The one thousand microbial genomes (KMG-I) project.</title>
        <authorList>
            <person name="Kyrpides N.C."/>
            <person name="Woyke T."/>
            <person name="Eisen J.A."/>
            <person name="Garrity G."/>
            <person name="Lilburn T.G."/>
            <person name="Beck B.J."/>
            <person name="Whitman W.B."/>
            <person name="Hugenholtz P."/>
            <person name="Klenk H.P."/>
        </authorList>
    </citation>
    <scope>NUCLEOTIDE SEQUENCE [LARGE SCALE GENOMIC DNA]</scope>
    <source>
        <strain evidence="6 7">DSM 13484</strain>
    </source>
</reference>
<evidence type="ECO:0000313" key="7">
    <source>
        <dbReference type="Proteomes" id="UP000316778"/>
    </source>
</evidence>
<dbReference type="InterPro" id="IPR036390">
    <property type="entry name" value="WH_DNA-bd_sf"/>
</dbReference>
<dbReference type="EMBL" id="VLLG01000003">
    <property type="protein sequence ID" value="TWI88080.1"/>
    <property type="molecule type" value="Genomic_DNA"/>
</dbReference>
<feature type="domain" description="N-acetyltransferase" evidence="5">
    <location>
        <begin position="180"/>
        <end position="319"/>
    </location>
</feature>
<evidence type="ECO:0000256" key="1">
    <source>
        <dbReference type="ARBA" id="ARBA00023015"/>
    </source>
</evidence>
<evidence type="ECO:0000259" key="5">
    <source>
        <dbReference type="PROSITE" id="PS51186"/>
    </source>
</evidence>
<dbReference type="SUPFAM" id="SSF46785">
    <property type="entry name" value="Winged helix' DNA-binding domain"/>
    <property type="match status" value="1"/>
</dbReference>
<keyword evidence="1" id="KW-0805">Transcription regulation</keyword>
<comment type="caution">
    <text evidence="6">The sequence shown here is derived from an EMBL/GenBank/DDBJ whole genome shotgun (WGS) entry which is preliminary data.</text>
</comment>
<protein>
    <submittedName>
        <fullName evidence="6">MarR family transcriptional regulator with acetyltransferase activity</fullName>
    </submittedName>
</protein>
<dbReference type="InterPro" id="IPR016181">
    <property type="entry name" value="Acyl_CoA_acyltransferase"/>
</dbReference>
<dbReference type="CDD" id="cd04301">
    <property type="entry name" value="NAT_SF"/>
    <property type="match status" value="1"/>
</dbReference>
<dbReference type="AlphaFoldDB" id="A0A562T505"/>
<dbReference type="PANTHER" id="PTHR33164:SF89">
    <property type="entry name" value="MARR FAMILY REGULATORY PROTEIN"/>
    <property type="match status" value="1"/>
</dbReference>
<dbReference type="Pfam" id="PF12802">
    <property type="entry name" value="MarR_2"/>
    <property type="match status" value="1"/>
</dbReference>
<dbReference type="GO" id="GO:0006950">
    <property type="term" value="P:response to stress"/>
    <property type="evidence" value="ECO:0007669"/>
    <property type="project" value="TreeGrafter"/>
</dbReference>
<sequence>MSNFMDFYDEIGKMALGSRLRRLSDLLTEEAAQIYALYGVDLQPKWFPVFYVLSRGEERTITEIAQEIGHSHPSVSQIVREMARKGYVKEKKGKKDGRKNYVTLSPAGEAVRARIQDQYTDVGAAVDNAMKSTQYDLWKALAEWEFLLEQKSLLRRVQEEKKERESKGVQIVDYAPKHAAAFKQLNETWISTYFKMEPEDLKALDHPREYILKKGGHILMALYEGRPLGTCALIKMADGGFELAKMAVAPEAQGKSIGWLLGLAAIERARACGAGRLYLESNTILKPAINLYHKLGFRKITGPPSPYDRCNIQMELQIST</sequence>
<organism evidence="6 7">
    <name type="scientific">Chitinophaga japonensis</name>
    <name type="common">Flexibacter japonensis</name>
    <dbReference type="NCBI Taxonomy" id="104662"/>
    <lineage>
        <taxon>Bacteria</taxon>
        <taxon>Pseudomonadati</taxon>
        <taxon>Bacteroidota</taxon>
        <taxon>Chitinophagia</taxon>
        <taxon>Chitinophagales</taxon>
        <taxon>Chitinophagaceae</taxon>
        <taxon>Chitinophaga</taxon>
    </lineage>
</organism>
<dbReference type="GO" id="GO:0016747">
    <property type="term" value="F:acyltransferase activity, transferring groups other than amino-acyl groups"/>
    <property type="evidence" value="ECO:0007669"/>
    <property type="project" value="InterPro"/>
</dbReference>
<dbReference type="PROSITE" id="PS51186">
    <property type="entry name" value="GNAT"/>
    <property type="match status" value="1"/>
</dbReference>
<dbReference type="InterPro" id="IPR011991">
    <property type="entry name" value="ArsR-like_HTH"/>
</dbReference>
<dbReference type="InterPro" id="IPR023187">
    <property type="entry name" value="Tscrpt_reg_MarR-type_CS"/>
</dbReference>
<dbReference type="PANTHER" id="PTHR33164">
    <property type="entry name" value="TRANSCRIPTIONAL REGULATOR, MARR FAMILY"/>
    <property type="match status" value="1"/>
</dbReference>
<keyword evidence="7" id="KW-1185">Reference proteome</keyword>
<evidence type="ECO:0000256" key="3">
    <source>
        <dbReference type="ARBA" id="ARBA00023163"/>
    </source>
</evidence>
<keyword evidence="2" id="KW-0238">DNA-binding</keyword>
<name>A0A562T505_CHIJA</name>
<dbReference type="Gene3D" id="1.10.10.10">
    <property type="entry name" value="Winged helix-like DNA-binding domain superfamily/Winged helix DNA-binding domain"/>
    <property type="match status" value="1"/>
</dbReference>
<dbReference type="Gene3D" id="3.40.630.30">
    <property type="match status" value="1"/>
</dbReference>
<proteinExistence type="predicted"/>
<dbReference type="Proteomes" id="UP000316778">
    <property type="component" value="Unassembled WGS sequence"/>
</dbReference>